<dbReference type="HOGENOM" id="CLU_067902_3_1_1"/>
<evidence type="ECO:0000313" key="3">
    <source>
        <dbReference type="Proteomes" id="UP000015102"/>
    </source>
</evidence>
<dbReference type="AlphaFoldDB" id="T1GVV8"/>
<dbReference type="EnsemblMetazoa" id="MESCA007925-RA">
    <property type="protein sequence ID" value="MESCA007925-PA"/>
    <property type="gene ID" value="MESCA007925"/>
</dbReference>
<dbReference type="PANTHER" id="PTHR11158">
    <property type="entry name" value="MSF1/PX19 RELATED"/>
    <property type="match status" value="1"/>
</dbReference>
<dbReference type="OMA" id="TWNNNHA"/>
<accession>T1GVV8</accession>
<keyword evidence="3" id="KW-1185">Reference proteome</keyword>
<dbReference type="GO" id="GO:0005758">
    <property type="term" value="C:mitochondrial intermembrane space"/>
    <property type="evidence" value="ECO:0007669"/>
    <property type="project" value="InterPro"/>
</dbReference>
<organism evidence="2 3">
    <name type="scientific">Megaselia scalaris</name>
    <name type="common">Humpbacked fly</name>
    <name type="synonym">Phora scalaris</name>
    <dbReference type="NCBI Taxonomy" id="36166"/>
    <lineage>
        <taxon>Eukaryota</taxon>
        <taxon>Metazoa</taxon>
        <taxon>Ecdysozoa</taxon>
        <taxon>Arthropoda</taxon>
        <taxon>Hexapoda</taxon>
        <taxon>Insecta</taxon>
        <taxon>Pterygota</taxon>
        <taxon>Neoptera</taxon>
        <taxon>Endopterygota</taxon>
        <taxon>Diptera</taxon>
        <taxon>Brachycera</taxon>
        <taxon>Muscomorpha</taxon>
        <taxon>Platypezoidea</taxon>
        <taxon>Phoridae</taxon>
        <taxon>Megaseliini</taxon>
        <taxon>Megaselia</taxon>
    </lineage>
</organism>
<proteinExistence type="predicted"/>
<dbReference type="Proteomes" id="UP000015102">
    <property type="component" value="Unassembled WGS sequence"/>
</dbReference>
<evidence type="ECO:0000259" key="1">
    <source>
        <dbReference type="PROSITE" id="PS50904"/>
    </source>
</evidence>
<dbReference type="PROSITE" id="PS50904">
    <property type="entry name" value="PRELI_MSF1"/>
    <property type="match status" value="1"/>
</dbReference>
<dbReference type="Pfam" id="PF04707">
    <property type="entry name" value="PRELI"/>
    <property type="match status" value="1"/>
</dbReference>
<name>T1GVV8_MEGSC</name>
<feature type="domain" description="PRELI/MSF1" evidence="1">
    <location>
        <begin position="1"/>
        <end position="113"/>
    </location>
</feature>
<dbReference type="EMBL" id="CAQQ02045095">
    <property type="status" value="NOT_ANNOTATED_CDS"/>
    <property type="molecule type" value="Genomic_DNA"/>
</dbReference>
<reference evidence="3" key="1">
    <citation type="submission" date="2013-02" db="EMBL/GenBank/DDBJ databases">
        <authorList>
            <person name="Hughes D."/>
        </authorList>
    </citation>
    <scope>NUCLEOTIDE SEQUENCE</scope>
    <source>
        <strain>Durham</strain>
        <strain evidence="3">NC isolate 2 -- Noor lab</strain>
    </source>
</reference>
<evidence type="ECO:0000313" key="2">
    <source>
        <dbReference type="EnsemblMetazoa" id="MESCA007925-PA"/>
    </source>
</evidence>
<dbReference type="STRING" id="36166.T1GVV8"/>
<dbReference type="InterPro" id="IPR006797">
    <property type="entry name" value="PRELI/MSF1_dom"/>
</dbReference>
<reference evidence="2" key="2">
    <citation type="submission" date="2015-06" db="UniProtKB">
        <authorList>
            <consortium name="EnsemblMetazoa"/>
        </authorList>
    </citation>
    <scope>IDENTIFICATION</scope>
</reference>
<protein>
    <recommendedName>
        <fullName evidence="1">PRELI/MSF1 domain-containing protein</fullName>
    </recommendedName>
</protein>
<dbReference type="InterPro" id="IPR037365">
    <property type="entry name" value="Slowmo/Ups"/>
</dbReference>
<sequence length="113" mass="13492">MSFVETTTVFNYSWNQVARAFWNRYPNPSSSHVLTEDTIVREVRDGKLYTRRILSKTNPIPKWGERFYSAKAVRILEDSELDPKKKTLRTFTRNLGFKKIMVNFLKTFYFEII</sequence>